<organism evidence="3 4">
    <name type="scientific">Stylonychia lemnae</name>
    <name type="common">Ciliate</name>
    <dbReference type="NCBI Taxonomy" id="5949"/>
    <lineage>
        <taxon>Eukaryota</taxon>
        <taxon>Sar</taxon>
        <taxon>Alveolata</taxon>
        <taxon>Ciliophora</taxon>
        <taxon>Intramacronucleata</taxon>
        <taxon>Spirotrichea</taxon>
        <taxon>Stichotrichia</taxon>
        <taxon>Sporadotrichida</taxon>
        <taxon>Oxytrichidae</taxon>
        <taxon>Stylonychinae</taxon>
        <taxon>Stylonychia</taxon>
    </lineage>
</organism>
<reference evidence="3 4" key="1">
    <citation type="submission" date="2014-06" db="EMBL/GenBank/DDBJ databases">
        <authorList>
            <person name="Swart Estienne"/>
        </authorList>
    </citation>
    <scope>NUCLEOTIDE SEQUENCE [LARGE SCALE GENOMIC DNA]</scope>
    <source>
        <strain evidence="3 4">130c</strain>
    </source>
</reference>
<accession>A0A077ZN09</accession>
<gene>
    <name evidence="3" type="primary">Contig984.g1082</name>
    <name evidence="3" type="ORF">STYLEM_295</name>
</gene>
<dbReference type="InParanoid" id="A0A077ZN09"/>
<keyword evidence="4" id="KW-1185">Reference proteome</keyword>
<name>A0A077ZN09_STYLE</name>
<dbReference type="EMBL" id="CCKQ01000292">
    <property type="protein sequence ID" value="CDW71352.1"/>
    <property type="molecule type" value="Genomic_DNA"/>
</dbReference>
<evidence type="ECO:0000256" key="1">
    <source>
        <dbReference type="SAM" id="MobiDB-lite"/>
    </source>
</evidence>
<keyword evidence="2" id="KW-0812">Transmembrane</keyword>
<feature type="transmembrane region" description="Helical" evidence="2">
    <location>
        <begin position="1733"/>
        <end position="1760"/>
    </location>
</feature>
<protein>
    <submittedName>
        <fullName evidence="3">Cadg domain containing protein</fullName>
    </submittedName>
</protein>
<sequence length="1780" mass="199469">MIRELQIIFQQACFSAIRYPKLIGGNLDSTQFNVVDQDTQGNTIIGGSTSDNEVSQLSGQKPLVVFISNGGDFQWTMIFNILSYFSVSDITFRYSSSTRIALSFQTTASSTDPFNIMVLTSTGTVFGFYTLTSLTKSFIPATCLKYKSTGLVYLAMQPEGTQYFQIMRFDPDSVAINFYKKWPQSETQANTVDYDTSNSYHYYGGILKDSGGTFYTSVVTVETSGNAKQIFTIRKSTATQQFSVKRIEYFQDTAAGTKCLAVCAEDGQDAMIMKLNVNSGYTLDSPGQSTLINGYTQCIQVSAKNCMTIRYLVGANNAQIKLGEADFSSSQYRYKDVNYYTSDANNQIFHSWMDSTQVIYVGTIKAFTNEAATTTTFTQNIGWLMNSDPSYSEITITNALSTPSSMSTETLTYSTLSNSFQSITDTIGKVSKQFTSAIISIVPQIVTPSVMTIITSTIADQQYAIGNEAMTFTIPAFTLQQTCSDVVFQYSSDVSALSAFVQFSASTRFYTVYTNSKSYAGVYEIKMIGKINNNQSAEHQYNYLHYNLYFNKNKPNFQFKFLHYHQFNENFKNLNQFIKTQYFATQQFSIQINHNCNNDIITPSAILASYDYFIELGTAQYKFTLSWTHLMSYCGSITYSVVNQANDQTADSIFYISSYYFYVSTSISSKINTYNLRIIGGTAYKSVRQDFIVIIKTDCPNVVITAQNIIDKTYSLGSSRQTFSFINWSLSKPGCGPISYTLLIDNAAKPSWVQFDTTTRTISYETSDTQAIVANQIIYLNESPVKRLTLPSITQSSSTISCGLVTQEVTDASNQPLDPAIFTYHQTNNSIAIFTSDKANFISSPFSVKVINHLQDYPAIVLIQNFLVTLEIDCQFEQLTSSADISLNYIVYDKQWLNLSDSIKSNLSPHCGTITQYTCKNQISSSDCVNDDLILFNSTTGSLRIYTENKNLIGTHQYLITGYLNNKQAIQKVIVTVIKDCRSAVITKSALPALTYDISNGTNNYITDVIWTNDMINQCPMSYQLIDQDTTLTSIHDSQQYSIIVTGFAHSTVSSSETLSLTITNLCPSSQITAQPIQDQDYITSNPVKIIQFDSWISSISYCTQFTYTAAYNDTQSIPNFITFNPIAKTFSIQTMQISDIGEYQIKVKGQIGNGNFQEASFTLSVILSCSQNVISVANFGIPDQVQYNITQSEMVLQFNEFTDMSNLSCGPMSYSASYNNQQNFPYLDVIQFDSILRQFKIQTKNPQLNNTLITIQVKAFIGVSIKIVQFQVTLLYLCHVDQLIPLKLNGQSSGDYMIEFDEFIKNENCSYPVIYSLQIKGFNSNATFINGSEINQRKIKVNLENKQEAYNPDYVLEIQGIVQNINDQVKSVLSIPLKLIAINNNPPKYALPLQNIKLSAGESQDLVFPGLLDMDGDESRIIQVNMGQAAKFISGSYPNYKIQTSPSSFGTYKISVTVEDINPNPKQQTYSFNIQIEKKVQQQQQQTQDIQENQAQDNIQNSTSSSNETDNENSTETSVILNNQYASANSPSSFSQAAQNKIKDSKKSFKTLIALISKISNEGSATIQFSSEIIIPKNYNSFDHKILLVRIKDGEGKISQDLNYTWKITEFKEKSLTLQLLFNEPKLVSAKDQHKLSIGFKGNNYFRDSASNQAISYLYETNRLIPRQMFKDAATKALQAVGGSVSTGVGSVVYGIFAVNLLLNSIFDFSLYNPKDIGQLLFSVQYKTTSDFFAAIFSKFLLAIMLILPFAVWFIAFIFRHKLMNQNIKDRIGTIYNQI</sequence>
<evidence type="ECO:0000313" key="3">
    <source>
        <dbReference type="EMBL" id="CDW71352.1"/>
    </source>
</evidence>
<dbReference type="Proteomes" id="UP000039865">
    <property type="component" value="Unassembled WGS sequence"/>
</dbReference>
<evidence type="ECO:0000313" key="4">
    <source>
        <dbReference type="Proteomes" id="UP000039865"/>
    </source>
</evidence>
<keyword evidence="2" id="KW-0472">Membrane</keyword>
<proteinExistence type="predicted"/>
<keyword evidence="2" id="KW-1133">Transmembrane helix</keyword>
<feature type="region of interest" description="Disordered" evidence="1">
    <location>
        <begin position="1484"/>
        <end position="1517"/>
    </location>
</feature>
<evidence type="ECO:0000256" key="2">
    <source>
        <dbReference type="SAM" id="Phobius"/>
    </source>
</evidence>